<protein>
    <submittedName>
        <fullName evidence="2">DUF1850 domain-containing protein</fullName>
    </submittedName>
</protein>
<feature type="signal peptide" evidence="1">
    <location>
        <begin position="1"/>
        <end position="34"/>
    </location>
</feature>
<accession>A0A5C1NGQ4</accession>
<dbReference type="OrthoDB" id="7345320at2"/>
<feature type="chain" id="PRO_5023085106" evidence="1">
    <location>
        <begin position="35"/>
        <end position="212"/>
    </location>
</feature>
<dbReference type="EMBL" id="CP038437">
    <property type="protein sequence ID" value="QEM82882.1"/>
    <property type="molecule type" value="Genomic_DNA"/>
</dbReference>
<evidence type="ECO:0000313" key="2">
    <source>
        <dbReference type="EMBL" id="QEM82882.1"/>
    </source>
</evidence>
<evidence type="ECO:0000313" key="3">
    <source>
        <dbReference type="Proteomes" id="UP000324285"/>
    </source>
</evidence>
<name>A0A5C1NGQ4_9GAMM</name>
<dbReference type="Pfam" id="PF08905">
    <property type="entry name" value="DUF1850"/>
    <property type="match status" value="1"/>
</dbReference>
<sequence>MQDLDELNRCNRRRAKRPALLLLVSLALSIWTCAAVADAQSGKLVIKDSEGQALITLPMPPGSGWCMAWNHSVKGFEVLDCYRNVAGQMVLERSHLPDFAAGLDHIFERGRQLSDGHGGYWIEDIDEPVPGNHYRLRAGSMKVDHRLVNRDRGRLETLIRQAREDCADALPASVPEAVTPISISALAANQRVSVNLEDCEEETSTQCICPQQ</sequence>
<evidence type="ECO:0000256" key="1">
    <source>
        <dbReference type="SAM" id="SignalP"/>
    </source>
</evidence>
<proteinExistence type="predicted"/>
<gene>
    <name evidence="2" type="ORF">E4T21_16010</name>
</gene>
<dbReference type="KEGG" id="hbh:E4T21_16010"/>
<keyword evidence="3" id="KW-1185">Reference proteome</keyword>
<keyword evidence="1" id="KW-0732">Signal</keyword>
<dbReference type="Proteomes" id="UP000324285">
    <property type="component" value="Chromosome"/>
</dbReference>
<dbReference type="AlphaFoldDB" id="A0A5C1NGQ4"/>
<organism evidence="2 3">
    <name type="scientific">Halomonas binhaiensis</name>
    <dbReference type="NCBI Taxonomy" id="2562282"/>
    <lineage>
        <taxon>Bacteria</taxon>
        <taxon>Pseudomonadati</taxon>
        <taxon>Pseudomonadota</taxon>
        <taxon>Gammaproteobacteria</taxon>
        <taxon>Oceanospirillales</taxon>
        <taxon>Halomonadaceae</taxon>
        <taxon>Halomonas</taxon>
    </lineage>
</organism>
<dbReference type="InterPro" id="IPR015001">
    <property type="entry name" value="DUF1850"/>
</dbReference>
<reference evidence="2" key="1">
    <citation type="submission" date="2021-02" db="EMBL/GenBank/DDBJ databases">
        <title>Strain Y2R2, a novel species of the genus Halomonas.</title>
        <authorList>
            <person name="Huang H."/>
        </authorList>
    </citation>
    <scope>NUCLEOTIDE SEQUENCE</scope>
    <source>
        <strain evidence="2">Y2R2</strain>
    </source>
</reference>